<dbReference type="SUPFAM" id="SSF48264">
    <property type="entry name" value="Cytochrome P450"/>
    <property type="match status" value="1"/>
</dbReference>
<dbReference type="EMBL" id="FTNI01000009">
    <property type="protein sequence ID" value="SIR46374.1"/>
    <property type="molecule type" value="Genomic_DNA"/>
</dbReference>
<comment type="similarity">
    <text evidence="1 7">Belongs to the cytochrome P450 family.</text>
</comment>
<dbReference type="GO" id="GO:0004497">
    <property type="term" value="F:monooxygenase activity"/>
    <property type="evidence" value="ECO:0007669"/>
    <property type="project" value="UniProtKB-KW"/>
</dbReference>
<evidence type="ECO:0000256" key="4">
    <source>
        <dbReference type="ARBA" id="ARBA00023002"/>
    </source>
</evidence>
<dbReference type="AlphaFoldDB" id="A0A1N7B4X8"/>
<dbReference type="PANTHER" id="PTHR46696:SF6">
    <property type="entry name" value="P450, PUTATIVE (EUROFUNG)-RELATED"/>
    <property type="match status" value="1"/>
</dbReference>
<dbReference type="Gene3D" id="1.10.630.10">
    <property type="entry name" value="Cytochrome P450"/>
    <property type="match status" value="1"/>
</dbReference>
<evidence type="ECO:0000256" key="8">
    <source>
        <dbReference type="SAM" id="MobiDB-lite"/>
    </source>
</evidence>
<evidence type="ECO:0000256" key="7">
    <source>
        <dbReference type="RuleBase" id="RU000461"/>
    </source>
</evidence>
<organism evidence="9 10">
    <name type="scientific">Microbispora rosea</name>
    <dbReference type="NCBI Taxonomy" id="58117"/>
    <lineage>
        <taxon>Bacteria</taxon>
        <taxon>Bacillati</taxon>
        <taxon>Actinomycetota</taxon>
        <taxon>Actinomycetes</taxon>
        <taxon>Streptosporangiales</taxon>
        <taxon>Streptosporangiaceae</taxon>
        <taxon>Microbispora</taxon>
    </lineage>
</organism>
<feature type="region of interest" description="Disordered" evidence="8">
    <location>
        <begin position="1"/>
        <end position="41"/>
    </location>
</feature>
<dbReference type="CDD" id="cd11031">
    <property type="entry name" value="Cyp158A-like"/>
    <property type="match status" value="1"/>
</dbReference>
<dbReference type="PANTHER" id="PTHR46696">
    <property type="entry name" value="P450, PUTATIVE (EUROFUNG)-RELATED"/>
    <property type="match status" value="1"/>
</dbReference>
<evidence type="ECO:0000313" key="9">
    <source>
        <dbReference type="EMBL" id="SIR46374.1"/>
    </source>
</evidence>
<gene>
    <name evidence="9" type="ORF">SAMN05421833_109142</name>
</gene>
<protein>
    <submittedName>
        <fullName evidence="9">Cytochrome P450</fullName>
    </submittedName>
</protein>
<dbReference type="InterPro" id="IPR036396">
    <property type="entry name" value="Cyt_P450_sf"/>
</dbReference>
<evidence type="ECO:0000256" key="5">
    <source>
        <dbReference type="ARBA" id="ARBA00023004"/>
    </source>
</evidence>
<sequence>MTAELDPNGTEPTIGPTIGPTLEPGIGPGIGPEIVPGPLGTPPPEFARRRECGPLEPATMPSGDRVPMAVRYEDVRALLASPASSRNLRIPGLPRFVSGVGIDDDPDALINQDPPEHTRYRRIMQGTFTPRQIEPWRPRIAATARELLDGLGDRFELVQEYALRLPAHVICEMLGVPIDHYERFVQWTDMFLTTSTATEQARYEGYGDFMAYAAELVAQHRLSPGEDLIDLLIQARDADDRLSEGELVNTVFSLITAGYETTASMIARGVFRLLLHPGQWDELVADPSLTATAVEEVLRFDGPPASAFMRRITEDIDLPSGPLSAGTVVMPNLNAANHDPQAFPEPGRFDIHRFTHHPPNPHVAFGYGAHRCLAASLARVELTEAVRALVTRRPALRLTGAPESVTWTDGLVLRPVALHVTSAADA</sequence>
<dbReference type="GO" id="GO:0020037">
    <property type="term" value="F:heme binding"/>
    <property type="evidence" value="ECO:0007669"/>
    <property type="project" value="InterPro"/>
</dbReference>
<dbReference type="FunFam" id="1.10.630.10:FF:000018">
    <property type="entry name" value="Cytochrome P450 monooxygenase"/>
    <property type="match status" value="1"/>
</dbReference>
<dbReference type="GO" id="GO:0005506">
    <property type="term" value="F:iron ion binding"/>
    <property type="evidence" value="ECO:0007669"/>
    <property type="project" value="InterPro"/>
</dbReference>
<evidence type="ECO:0000313" key="10">
    <source>
        <dbReference type="Proteomes" id="UP000186096"/>
    </source>
</evidence>
<accession>A0A1N7B4X8</accession>
<evidence type="ECO:0000256" key="3">
    <source>
        <dbReference type="ARBA" id="ARBA00022723"/>
    </source>
</evidence>
<dbReference type="InterPro" id="IPR001128">
    <property type="entry name" value="Cyt_P450"/>
</dbReference>
<reference evidence="10" key="1">
    <citation type="submission" date="2017-01" db="EMBL/GenBank/DDBJ databases">
        <authorList>
            <person name="Varghese N."/>
            <person name="Submissions S."/>
        </authorList>
    </citation>
    <scope>NUCLEOTIDE SEQUENCE [LARGE SCALE GENOMIC DNA]</scope>
    <source>
        <strain evidence="10">ATCC 12950</strain>
    </source>
</reference>
<evidence type="ECO:0000256" key="2">
    <source>
        <dbReference type="ARBA" id="ARBA00022617"/>
    </source>
</evidence>
<dbReference type="InterPro" id="IPR002397">
    <property type="entry name" value="Cyt_P450_B"/>
</dbReference>
<evidence type="ECO:0000256" key="1">
    <source>
        <dbReference type="ARBA" id="ARBA00010617"/>
    </source>
</evidence>
<dbReference type="RefSeq" id="WP_239105238.1">
    <property type="nucleotide sequence ID" value="NZ_FTNI01000009.1"/>
</dbReference>
<keyword evidence="5 7" id="KW-0408">Iron</keyword>
<evidence type="ECO:0000256" key="6">
    <source>
        <dbReference type="ARBA" id="ARBA00023033"/>
    </source>
</evidence>
<dbReference type="PROSITE" id="PS00086">
    <property type="entry name" value="CYTOCHROME_P450"/>
    <property type="match status" value="1"/>
</dbReference>
<proteinExistence type="inferred from homology"/>
<keyword evidence="10" id="KW-1185">Reference proteome</keyword>
<dbReference type="InterPro" id="IPR017972">
    <property type="entry name" value="Cyt_P450_CS"/>
</dbReference>
<keyword evidence="2 7" id="KW-0349">Heme</keyword>
<dbReference type="PRINTS" id="PR00359">
    <property type="entry name" value="BP450"/>
</dbReference>
<name>A0A1N7B4X8_9ACTN</name>
<keyword evidence="6 7" id="KW-0503">Monooxygenase</keyword>
<dbReference type="PRINTS" id="PR00385">
    <property type="entry name" value="P450"/>
</dbReference>
<keyword evidence="4 7" id="KW-0560">Oxidoreductase</keyword>
<feature type="compositionally biased region" description="Low complexity" evidence="8">
    <location>
        <begin position="9"/>
        <end position="38"/>
    </location>
</feature>
<dbReference type="GO" id="GO:0016705">
    <property type="term" value="F:oxidoreductase activity, acting on paired donors, with incorporation or reduction of molecular oxygen"/>
    <property type="evidence" value="ECO:0007669"/>
    <property type="project" value="InterPro"/>
</dbReference>
<dbReference type="Pfam" id="PF00067">
    <property type="entry name" value="p450"/>
    <property type="match status" value="1"/>
</dbReference>
<dbReference type="Proteomes" id="UP000186096">
    <property type="component" value="Unassembled WGS sequence"/>
</dbReference>
<dbReference type="STRING" id="58117.SAMN05421833_109142"/>
<keyword evidence="3 7" id="KW-0479">Metal-binding</keyword>